<sequence length="63" mass="7208">MKSVIKQSNGSLTRGKLANPFSHIPMSERLKKRKSIDLRDNHVVIEDNDGFIQVKPIDKTKTF</sequence>
<dbReference type="EMBL" id="PRLG01000020">
    <property type="protein sequence ID" value="PYY28379.1"/>
    <property type="molecule type" value="Genomic_DNA"/>
</dbReference>
<organism evidence="2 3">
    <name type="scientific">Paenibacillus illinoisensis</name>
    <dbReference type="NCBI Taxonomy" id="59845"/>
    <lineage>
        <taxon>Bacteria</taxon>
        <taxon>Bacillati</taxon>
        <taxon>Bacillota</taxon>
        <taxon>Bacilli</taxon>
        <taxon>Bacillales</taxon>
        <taxon>Paenibacillaceae</taxon>
        <taxon>Paenibacillus</taxon>
    </lineage>
</organism>
<name>A0A2W0CCG1_9BACL</name>
<evidence type="ECO:0000313" key="2">
    <source>
        <dbReference type="EMBL" id="PYY28379.1"/>
    </source>
</evidence>
<reference evidence="2 3" key="1">
    <citation type="submission" date="2018-01" db="EMBL/GenBank/DDBJ databases">
        <title>Genome sequence of the PGP bacterium Paenibacillus illinoisensis E3.</title>
        <authorList>
            <person name="Rolli E."/>
            <person name="Marasco R."/>
            <person name="Bessem C."/>
            <person name="Michoud G."/>
            <person name="Gaiarsa S."/>
            <person name="Borin S."/>
            <person name="Daffonchio D."/>
        </authorList>
    </citation>
    <scope>NUCLEOTIDE SEQUENCE [LARGE SCALE GENOMIC DNA]</scope>
    <source>
        <strain evidence="2 3">E3</strain>
    </source>
</reference>
<accession>A0A2W0CCG1</accession>
<feature type="compositionally biased region" description="Polar residues" evidence="1">
    <location>
        <begin position="1"/>
        <end position="12"/>
    </location>
</feature>
<evidence type="ECO:0000313" key="3">
    <source>
        <dbReference type="Proteomes" id="UP000247459"/>
    </source>
</evidence>
<dbReference type="RefSeq" id="WP_220039415.1">
    <property type="nucleotide sequence ID" value="NZ_PRLG01000020.1"/>
</dbReference>
<proteinExistence type="predicted"/>
<evidence type="ECO:0000256" key="1">
    <source>
        <dbReference type="SAM" id="MobiDB-lite"/>
    </source>
</evidence>
<dbReference type="AlphaFoldDB" id="A0A2W0CCG1"/>
<feature type="region of interest" description="Disordered" evidence="1">
    <location>
        <begin position="1"/>
        <end position="20"/>
    </location>
</feature>
<comment type="caution">
    <text evidence="2">The sequence shown here is derived from an EMBL/GenBank/DDBJ whole genome shotgun (WGS) entry which is preliminary data.</text>
</comment>
<protein>
    <submittedName>
        <fullName evidence="2">Uncharacterized protein</fullName>
    </submittedName>
</protein>
<dbReference type="Proteomes" id="UP000247459">
    <property type="component" value="Unassembled WGS sequence"/>
</dbReference>
<gene>
    <name evidence="2" type="ORF">PIL02S_03535</name>
</gene>